<sequence>MARMEVFDAQKSYEDPNHFVMFDMCTRRNETSNLSAVSFEQLGLAWSIWSEPDWKVSGLVHSQIL</sequence>
<proteinExistence type="predicted"/>
<dbReference type="InParanoid" id="A7E3Z3"/>
<dbReference type="HOGENOM" id="CLU_2851070_0_0_1"/>
<organism evidence="1 2">
    <name type="scientific">Sclerotinia sclerotiorum (strain ATCC 18683 / 1980 / Ss-1)</name>
    <name type="common">White mold</name>
    <name type="synonym">Whetzelinia sclerotiorum</name>
    <dbReference type="NCBI Taxonomy" id="665079"/>
    <lineage>
        <taxon>Eukaryota</taxon>
        <taxon>Fungi</taxon>
        <taxon>Dikarya</taxon>
        <taxon>Ascomycota</taxon>
        <taxon>Pezizomycotina</taxon>
        <taxon>Leotiomycetes</taxon>
        <taxon>Helotiales</taxon>
        <taxon>Sclerotiniaceae</taxon>
        <taxon>Sclerotinia</taxon>
    </lineage>
</organism>
<dbReference type="Proteomes" id="UP000001312">
    <property type="component" value="Unassembled WGS sequence"/>
</dbReference>
<dbReference type="RefSeq" id="XP_001597929.1">
    <property type="nucleotide sequence ID" value="XM_001597879.1"/>
</dbReference>
<dbReference type="AlphaFoldDB" id="A7E3Z3"/>
<protein>
    <submittedName>
        <fullName evidence="1">Uncharacterized protein</fullName>
    </submittedName>
</protein>
<dbReference type="KEGG" id="ssl:SS1G_00015"/>
<name>A7E3Z3_SCLS1</name>
<evidence type="ECO:0000313" key="2">
    <source>
        <dbReference type="Proteomes" id="UP000001312"/>
    </source>
</evidence>
<reference evidence="2" key="1">
    <citation type="journal article" date="2011" name="PLoS Genet.">
        <title>Genomic analysis of the necrotrophic fungal pathogens Sclerotinia sclerotiorum and Botrytis cinerea.</title>
        <authorList>
            <person name="Amselem J."/>
            <person name="Cuomo C.A."/>
            <person name="van Kan J.A."/>
            <person name="Viaud M."/>
            <person name="Benito E.P."/>
            <person name="Couloux A."/>
            <person name="Coutinho P.M."/>
            <person name="de Vries R.P."/>
            <person name="Dyer P.S."/>
            <person name="Fillinger S."/>
            <person name="Fournier E."/>
            <person name="Gout L."/>
            <person name="Hahn M."/>
            <person name="Kohn L."/>
            <person name="Lapalu N."/>
            <person name="Plummer K.M."/>
            <person name="Pradier J.M."/>
            <person name="Quevillon E."/>
            <person name="Sharon A."/>
            <person name="Simon A."/>
            <person name="ten Have A."/>
            <person name="Tudzynski B."/>
            <person name="Tudzynski P."/>
            <person name="Wincker P."/>
            <person name="Andrew M."/>
            <person name="Anthouard V."/>
            <person name="Beever R.E."/>
            <person name="Beffa R."/>
            <person name="Benoit I."/>
            <person name="Bouzid O."/>
            <person name="Brault B."/>
            <person name="Chen Z."/>
            <person name="Choquer M."/>
            <person name="Collemare J."/>
            <person name="Cotton P."/>
            <person name="Danchin E.G."/>
            <person name="Da Silva C."/>
            <person name="Gautier A."/>
            <person name="Giraud C."/>
            <person name="Giraud T."/>
            <person name="Gonzalez C."/>
            <person name="Grossetete S."/>
            <person name="Guldener U."/>
            <person name="Henrissat B."/>
            <person name="Howlett B.J."/>
            <person name="Kodira C."/>
            <person name="Kretschmer M."/>
            <person name="Lappartient A."/>
            <person name="Leroch M."/>
            <person name="Levis C."/>
            <person name="Mauceli E."/>
            <person name="Neuveglise C."/>
            <person name="Oeser B."/>
            <person name="Pearson M."/>
            <person name="Poulain J."/>
            <person name="Poussereau N."/>
            <person name="Quesneville H."/>
            <person name="Rascle C."/>
            <person name="Schumacher J."/>
            <person name="Segurens B."/>
            <person name="Sexton A."/>
            <person name="Silva E."/>
            <person name="Sirven C."/>
            <person name="Soanes D.M."/>
            <person name="Talbot N.J."/>
            <person name="Templeton M."/>
            <person name="Yandava C."/>
            <person name="Yarden O."/>
            <person name="Zeng Q."/>
            <person name="Rollins J.A."/>
            <person name="Lebrun M.H."/>
            <person name="Dickman M."/>
        </authorList>
    </citation>
    <scope>NUCLEOTIDE SEQUENCE [LARGE SCALE GENOMIC DNA]</scope>
    <source>
        <strain evidence="2">ATCC 18683 / 1980 / Ss-1</strain>
    </source>
</reference>
<gene>
    <name evidence="1" type="ORF">SS1G_00015</name>
</gene>
<evidence type="ECO:0000313" key="1">
    <source>
        <dbReference type="EMBL" id="EDN90615.1"/>
    </source>
</evidence>
<keyword evidence="2" id="KW-1185">Reference proteome</keyword>
<dbReference type="EMBL" id="CH476621">
    <property type="protein sequence ID" value="EDN90615.1"/>
    <property type="molecule type" value="Genomic_DNA"/>
</dbReference>
<accession>A7E3Z3</accession>
<dbReference type="GeneID" id="5494342"/>